<dbReference type="NCBIfam" id="TIGR00453">
    <property type="entry name" value="ispD"/>
    <property type="match status" value="1"/>
</dbReference>
<dbReference type="InterPro" id="IPR003526">
    <property type="entry name" value="MECDP_synthase"/>
</dbReference>
<keyword evidence="10 14" id="KW-0479">Metal-binding</keyword>
<comment type="similarity">
    <text evidence="7">Belongs to the IspD/TarI cytidylyltransferase family. IspD subfamily.</text>
</comment>
<evidence type="ECO:0000256" key="11">
    <source>
        <dbReference type="ARBA" id="ARBA00023229"/>
    </source>
</evidence>
<keyword evidence="12 14" id="KW-0456">Lyase</keyword>
<comment type="caution">
    <text evidence="16">The sequence shown here is derived from an EMBL/GenBank/DDBJ whole genome shotgun (WGS) entry which is preliminary data.</text>
</comment>
<protein>
    <recommendedName>
        <fullName evidence="14">Bifunctional enzyme IspD/IspF</fullName>
    </recommendedName>
    <domain>
        <recommendedName>
            <fullName evidence="14">2-C-methyl-D-erythritol 4-phosphate cytidylyltransferase</fullName>
            <ecNumber evidence="14">2.7.7.60</ecNumber>
        </recommendedName>
        <alternativeName>
            <fullName evidence="14">4-diphosphocytidyl-2C-methyl-D-erythritol synthase</fullName>
        </alternativeName>
        <alternativeName>
            <fullName evidence="14">MEP cytidylyltransferase</fullName>
            <shortName evidence="14">MCT</shortName>
        </alternativeName>
    </domain>
    <domain>
        <recommendedName>
            <fullName evidence="14">2-C-methyl-D-erythritol 2,4-cyclodiphosphate synthase</fullName>
            <shortName evidence="14">MECDP-synthase</shortName>
            <shortName evidence="14">MECPP-synthase</shortName>
            <shortName evidence="14">MECPS</shortName>
            <ecNumber evidence="14">4.6.1.12</ecNumber>
        </recommendedName>
    </domain>
</protein>
<comment type="similarity">
    <text evidence="6">Belongs to the IspF family.</text>
</comment>
<dbReference type="PANTHER" id="PTHR43181">
    <property type="entry name" value="2-C-METHYL-D-ERYTHRITOL 2,4-CYCLODIPHOSPHATE SYNTHASE, CHLOROPLASTIC"/>
    <property type="match status" value="1"/>
</dbReference>
<evidence type="ECO:0000256" key="2">
    <source>
        <dbReference type="ARBA" id="ARBA00001282"/>
    </source>
</evidence>
<keyword evidence="17" id="KW-1185">Reference proteome</keyword>
<feature type="binding site" evidence="14">
    <location>
        <position position="379"/>
    </location>
    <ligand>
        <name>4-CDP-2-C-methyl-D-erythritol 2-phosphate</name>
        <dbReference type="ChEBI" id="CHEBI:57919"/>
    </ligand>
</feature>
<evidence type="ECO:0000256" key="5">
    <source>
        <dbReference type="ARBA" id="ARBA00004787"/>
    </source>
</evidence>
<dbReference type="Pfam" id="PF02542">
    <property type="entry name" value="YgbB"/>
    <property type="match status" value="1"/>
</dbReference>
<dbReference type="GO" id="GO:0008685">
    <property type="term" value="F:2-C-methyl-D-erythritol 2,4-cyclodiphosphate synthase activity"/>
    <property type="evidence" value="ECO:0007669"/>
    <property type="project" value="UniProtKB-UniRule"/>
</dbReference>
<dbReference type="SUPFAM" id="SSF53448">
    <property type="entry name" value="Nucleotide-diphospho-sugar transferases"/>
    <property type="match status" value="1"/>
</dbReference>
<keyword evidence="11 14" id="KW-0414">Isoprene biosynthesis</keyword>
<feature type="binding site" evidence="14">
    <location>
        <begin position="243"/>
        <end position="245"/>
    </location>
    <ligand>
        <name>4-CDP-2-C-methyl-D-erythritol 2-phosphate</name>
        <dbReference type="ChEBI" id="CHEBI:57919"/>
    </ligand>
</feature>
<dbReference type="SUPFAM" id="SSF69765">
    <property type="entry name" value="IpsF-like"/>
    <property type="match status" value="1"/>
</dbReference>
<dbReference type="GO" id="GO:0046872">
    <property type="term" value="F:metal ion binding"/>
    <property type="evidence" value="ECO:0007669"/>
    <property type="project" value="UniProtKB-KW"/>
</dbReference>
<feature type="site" description="Transition state stabilizer" evidence="14">
    <location>
        <position position="18"/>
    </location>
</feature>
<feature type="domain" description="2-C-methyl-D-erythritol 2,4-cyclodiphosphate synthase" evidence="15">
    <location>
        <begin position="236"/>
        <end position="394"/>
    </location>
</feature>
<gene>
    <name evidence="16" type="primary">ispD</name>
    <name evidence="14" type="synonym">ispDF</name>
    <name evidence="16" type="ORF">H1D41_01065</name>
</gene>
<comment type="pathway">
    <text evidence="4 14">Isoprenoid biosynthesis; isopentenyl diphosphate biosynthesis via DXP pathway; isopentenyl diphosphate from 1-deoxy-D-xylulose 5-phosphate: step 4/6.</text>
</comment>
<evidence type="ECO:0000256" key="13">
    <source>
        <dbReference type="ARBA" id="ARBA00023268"/>
    </source>
</evidence>
<dbReference type="GO" id="GO:0016114">
    <property type="term" value="P:terpenoid biosynthetic process"/>
    <property type="evidence" value="ECO:0007669"/>
    <property type="project" value="InterPro"/>
</dbReference>
<dbReference type="HAMAP" id="MF_01520">
    <property type="entry name" value="IspDF"/>
    <property type="match status" value="1"/>
</dbReference>
<comment type="caution">
    <text evidence="14">Lacks conserved residue(s) required for the propagation of feature annotation.</text>
</comment>
<dbReference type="PANTHER" id="PTHR43181:SF1">
    <property type="entry name" value="2-C-METHYL-D-ERYTHRITOL 2,4-CYCLODIPHOSPHATE SYNTHASE, CHLOROPLASTIC"/>
    <property type="match status" value="1"/>
</dbReference>
<dbReference type="UniPathway" id="UPA00056">
    <property type="reaction ID" value="UER00093"/>
</dbReference>
<dbReference type="CDD" id="cd00554">
    <property type="entry name" value="MECDP_synthase"/>
    <property type="match status" value="1"/>
</dbReference>
<comment type="catalytic activity">
    <reaction evidence="1 14">
        <text>4-CDP-2-C-methyl-D-erythritol 2-phosphate = 2-C-methyl-D-erythritol 2,4-cyclic diphosphate + CMP</text>
        <dbReference type="Rhea" id="RHEA:23864"/>
        <dbReference type="ChEBI" id="CHEBI:57919"/>
        <dbReference type="ChEBI" id="CHEBI:58483"/>
        <dbReference type="ChEBI" id="CHEBI:60377"/>
        <dbReference type="EC" id="4.6.1.12"/>
    </reaction>
</comment>
<feature type="binding site" evidence="14">
    <location>
        <position position="243"/>
    </location>
    <ligand>
        <name>a divalent metal cation</name>
        <dbReference type="ChEBI" id="CHEBI:60240"/>
    </ligand>
</feature>
<feature type="region of interest" description="2-C-methyl-D-erythritol 4-phosphate cytidylyltransferase" evidence="14">
    <location>
        <begin position="1"/>
        <end position="236"/>
    </location>
</feature>
<sequence length="397" mass="42691">MQQKKTAAIVVSAGAGTRAAAYGDPDTPKQYHRLAGRLVVEHCLEKFATHPEIDLIVLVIRPQDREFVQKNIALPDGVQVILQDGGAERDLSVKAGLATIPENFHLVLIHDAARPLVSHALISEVLTALRDHQGAAPALPVTDALWRGADGTVQDTVSRENLWRAQTPQGFHLSFIRSAHARATARAADDVEIARLAGADVRIVTGSENNIKITHPADFSRAEQLLKEEAEQTMDIRTGNGFDVHKFGQREDGANDYVVLCGTRVPHSQGLLGHSDADVGMHAISDAIYGALSEGDIGRHFPPSEAQWKDADSQIFLKHAVGLARNRGFSISNIDCTLICEFPKIGPVAGAMQNRLSEITGIAADRISVKATTSEKLGFTGRGEGIAALVTTTLISQ</sequence>
<dbReference type="Gene3D" id="3.30.1330.50">
    <property type="entry name" value="2-C-methyl-D-erythritol 2,4-cyclodiphosphate synthase"/>
    <property type="match status" value="1"/>
</dbReference>
<feature type="site" description="Transition state stabilizer" evidence="14">
    <location>
        <position position="29"/>
    </location>
</feature>
<accession>A0A8J7IVD0</accession>
<dbReference type="EMBL" id="JADCKQ010000001">
    <property type="protein sequence ID" value="MBI1492220.1"/>
    <property type="molecule type" value="Genomic_DNA"/>
</dbReference>
<comment type="cofactor">
    <cofactor evidence="3 14">
        <name>a divalent metal cation</name>
        <dbReference type="ChEBI" id="CHEBI:60240"/>
    </cofactor>
</comment>
<proteinExistence type="inferred from homology"/>
<dbReference type="HAMAP" id="MF_00108">
    <property type="entry name" value="IspD"/>
    <property type="match status" value="1"/>
</dbReference>
<feature type="binding site" evidence="14">
    <location>
        <position position="245"/>
    </location>
    <ligand>
        <name>a divalent metal cation</name>
        <dbReference type="ChEBI" id="CHEBI:60240"/>
    </ligand>
</feature>
<dbReference type="HAMAP" id="MF_00107">
    <property type="entry name" value="IspF"/>
    <property type="match status" value="1"/>
</dbReference>
<dbReference type="EC" id="4.6.1.12" evidence="14"/>
<dbReference type="InterPro" id="IPR036571">
    <property type="entry name" value="MECDP_synthase_sf"/>
</dbReference>
<feature type="site" description="Positions MEP for the nucleophilic attack" evidence="14">
    <location>
        <position position="212"/>
    </location>
</feature>
<evidence type="ECO:0000259" key="15">
    <source>
        <dbReference type="Pfam" id="PF02542"/>
    </source>
</evidence>
<feature type="binding site" evidence="14">
    <location>
        <position position="382"/>
    </location>
    <ligand>
        <name>4-CDP-2-C-methyl-D-erythritol 2-phosphate</name>
        <dbReference type="ChEBI" id="CHEBI:57919"/>
    </ligand>
</feature>
<dbReference type="NCBIfam" id="TIGR00151">
    <property type="entry name" value="ispF"/>
    <property type="match status" value="1"/>
</dbReference>
<dbReference type="InterPro" id="IPR034683">
    <property type="entry name" value="IspD/TarI"/>
</dbReference>
<evidence type="ECO:0000313" key="16">
    <source>
        <dbReference type="EMBL" id="MBI1492220.1"/>
    </source>
</evidence>
<evidence type="ECO:0000256" key="1">
    <source>
        <dbReference type="ARBA" id="ARBA00000200"/>
    </source>
</evidence>
<dbReference type="Pfam" id="PF01128">
    <property type="entry name" value="IspD"/>
    <property type="match status" value="1"/>
</dbReference>
<dbReference type="AlphaFoldDB" id="A0A8J7IVD0"/>
<evidence type="ECO:0000256" key="14">
    <source>
        <dbReference type="HAMAP-Rule" id="MF_01520"/>
    </source>
</evidence>
<feature type="site" description="Transition state stabilizer" evidence="14">
    <location>
        <position position="373"/>
    </location>
</feature>
<feature type="binding site" evidence="14">
    <location>
        <begin position="372"/>
        <end position="375"/>
    </location>
    <ligand>
        <name>4-CDP-2-C-methyl-D-erythritol 2-phosphate</name>
        <dbReference type="ChEBI" id="CHEBI:57919"/>
    </ligand>
</feature>
<dbReference type="CDD" id="cd02516">
    <property type="entry name" value="CDP-ME_synthetase"/>
    <property type="match status" value="1"/>
</dbReference>
<evidence type="ECO:0000256" key="4">
    <source>
        <dbReference type="ARBA" id="ARBA00004709"/>
    </source>
</evidence>
<evidence type="ECO:0000256" key="12">
    <source>
        <dbReference type="ARBA" id="ARBA00023239"/>
    </source>
</evidence>
<dbReference type="PROSITE" id="PS01295">
    <property type="entry name" value="ISPD"/>
    <property type="match status" value="1"/>
</dbReference>
<comment type="similarity">
    <text evidence="14">In the C-terminal section; belongs to the IspF family.</text>
</comment>
<evidence type="ECO:0000313" key="17">
    <source>
        <dbReference type="Proteomes" id="UP000640583"/>
    </source>
</evidence>
<reference evidence="16" key="1">
    <citation type="submission" date="2020-10" db="EMBL/GenBank/DDBJ databases">
        <title>Paenihalocynthiibacter styelae gen. nov., sp. nov., isolated from stalked sea squirt Styela clava.</title>
        <authorList>
            <person name="Kim Y.-O."/>
            <person name="Yoon J.-H."/>
        </authorList>
    </citation>
    <scope>NUCLEOTIDE SEQUENCE</scope>
    <source>
        <strain evidence="16">MYP1-1</strain>
    </source>
</reference>
<evidence type="ECO:0000256" key="7">
    <source>
        <dbReference type="ARBA" id="ARBA00009789"/>
    </source>
</evidence>
<dbReference type="InterPro" id="IPR029044">
    <property type="entry name" value="Nucleotide-diphossugar_trans"/>
</dbReference>
<feature type="binding site" evidence="14">
    <location>
        <begin position="274"/>
        <end position="275"/>
    </location>
    <ligand>
        <name>4-CDP-2-C-methyl-D-erythritol 2-phosphate</name>
        <dbReference type="ChEBI" id="CHEBI:57919"/>
    </ligand>
</feature>
<evidence type="ECO:0000256" key="10">
    <source>
        <dbReference type="ARBA" id="ARBA00022723"/>
    </source>
</evidence>
<comment type="similarity">
    <text evidence="14">In the N-terminal section; belongs to the IspD/TarI cytidylyltransferase family. IspD subfamily.</text>
</comment>
<dbReference type="InterPro" id="IPR018294">
    <property type="entry name" value="ISPD_synthase_CS"/>
</dbReference>
<evidence type="ECO:0000256" key="3">
    <source>
        <dbReference type="ARBA" id="ARBA00001968"/>
    </source>
</evidence>
<evidence type="ECO:0000256" key="6">
    <source>
        <dbReference type="ARBA" id="ARBA00008480"/>
    </source>
</evidence>
<dbReference type="InterPro" id="IPR001228">
    <property type="entry name" value="IspD"/>
</dbReference>
<keyword evidence="13 14" id="KW-0511">Multifunctional enzyme</keyword>
<feature type="site" description="Transition state stabilizer" evidence="14">
    <location>
        <position position="274"/>
    </location>
</feature>
<dbReference type="GO" id="GO:0050518">
    <property type="term" value="F:2-C-methyl-D-erythritol 4-phosphate cytidylyltransferase activity"/>
    <property type="evidence" value="ECO:0007669"/>
    <property type="project" value="UniProtKB-UniRule"/>
</dbReference>
<dbReference type="RefSeq" id="WP_228847171.1">
    <property type="nucleotide sequence ID" value="NZ_JADCKQ010000001.1"/>
</dbReference>
<keyword evidence="8 14" id="KW-0808">Transferase</keyword>
<feature type="binding site" evidence="14">
    <location>
        <position position="282"/>
    </location>
    <ligand>
        <name>a divalent metal cation</name>
        <dbReference type="ChEBI" id="CHEBI:60240"/>
    </ligand>
</feature>
<dbReference type="Proteomes" id="UP000640583">
    <property type="component" value="Unassembled WGS sequence"/>
</dbReference>
<comment type="pathway">
    <text evidence="5 14">Isoprenoid biosynthesis; isopentenyl diphosphate biosynthesis via DXP pathway; isopentenyl diphosphate from 1-deoxy-D-xylulose 5-phosphate: step 2/6.</text>
</comment>
<keyword evidence="9 14" id="KW-0548">Nucleotidyltransferase</keyword>
<feature type="region of interest" description="2-C-methyl-D-erythritol 2,4-cyclodiphosphate synthase" evidence="14">
    <location>
        <begin position="237"/>
        <end position="397"/>
    </location>
</feature>
<evidence type="ECO:0000256" key="8">
    <source>
        <dbReference type="ARBA" id="ARBA00022679"/>
    </source>
</evidence>
<comment type="function">
    <text evidence="14">Bifunctional enzyme that catalyzes the formation of 4-diphosphocytidyl-2-C-methyl-D-erythritol from CTP and 2-C-methyl-D-erythritol 4-phosphate (MEP) (IspD), and catalyzes the conversion of 4-diphosphocytidyl-2-C-methyl-D-erythritol 2-phosphate (CDP-ME2P) to 2-C-methyl-D-erythritol 2,4-cyclodiphosphate (ME-CPP) with a corresponding release of cytidine 5-monophosphate (CMP) (IspF).</text>
</comment>
<dbReference type="EC" id="2.7.7.60" evidence="14"/>
<organism evidence="16 17">
    <name type="scientific">Halocynthiibacter styelae</name>
    <dbReference type="NCBI Taxonomy" id="2761955"/>
    <lineage>
        <taxon>Bacteria</taxon>
        <taxon>Pseudomonadati</taxon>
        <taxon>Pseudomonadota</taxon>
        <taxon>Alphaproteobacteria</taxon>
        <taxon>Rhodobacterales</taxon>
        <taxon>Paracoccaceae</taxon>
        <taxon>Halocynthiibacter</taxon>
    </lineage>
</organism>
<dbReference type="FunFam" id="3.90.550.10:FF:000003">
    <property type="entry name" value="2-C-methyl-D-erythritol 4-phosphate cytidylyltransferase"/>
    <property type="match status" value="1"/>
</dbReference>
<dbReference type="Gene3D" id="3.90.550.10">
    <property type="entry name" value="Spore Coat Polysaccharide Biosynthesis Protein SpsA, Chain A"/>
    <property type="match status" value="1"/>
</dbReference>
<evidence type="ECO:0000256" key="9">
    <source>
        <dbReference type="ARBA" id="ARBA00022695"/>
    </source>
</evidence>
<name>A0A8J7IVD0_9RHOB</name>
<dbReference type="GO" id="GO:0019288">
    <property type="term" value="P:isopentenyl diphosphate biosynthetic process, methylerythritol 4-phosphate pathway"/>
    <property type="evidence" value="ECO:0007669"/>
    <property type="project" value="UniProtKB-UniRule"/>
</dbReference>
<dbReference type="InterPro" id="IPR020555">
    <property type="entry name" value="MECDP_synthase_CS"/>
</dbReference>
<dbReference type="InterPro" id="IPR026596">
    <property type="entry name" value="IspD/F"/>
</dbReference>
<dbReference type="PROSITE" id="PS01350">
    <property type="entry name" value="ISPF"/>
    <property type="match status" value="1"/>
</dbReference>
<feature type="site" description="Positions MEP for the nucleophilic attack" evidence="14">
    <location>
        <position position="159"/>
    </location>
</feature>
<comment type="catalytic activity">
    <reaction evidence="2 14">
        <text>2-C-methyl-D-erythritol 4-phosphate + CTP + H(+) = 4-CDP-2-C-methyl-D-erythritol + diphosphate</text>
        <dbReference type="Rhea" id="RHEA:13429"/>
        <dbReference type="ChEBI" id="CHEBI:15378"/>
        <dbReference type="ChEBI" id="CHEBI:33019"/>
        <dbReference type="ChEBI" id="CHEBI:37563"/>
        <dbReference type="ChEBI" id="CHEBI:57823"/>
        <dbReference type="ChEBI" id="CHEBI:58262"/>
        <dbReference type="EC" id="2.7.7.60"/>
    </reaction>
</comment>
<feature type="binding site" evidence="14">
    <location>
        <begin position="296"/>
        <end position="298"/>
    </location>
    <ligand>
        <name>4-CDP-2-C-methyl-D-erythritol 2-phosphate</name>
        <dbReference type="ChEBI" id="CHEBI:57919"/>
    </ligand>
</feature>